<evidence type="ECO:0008006" key="4">
    <source>
        <dbReference type="Google" id="ProtNLM"/>
    </source>
</evidence>
<name>A0ABY4EMY6_9BACI</name>
<organism evidence="2 3">
    <name type="scientific">Halobacillus salinarum</name>
    <dbReference type="NCBI Taxonomy" id="2932257"/>
    <lineage>
        <taxon>Bacteria</taxon>
        <taxon>Bacillati</taxon>
        <taxon>Bacillota</taxon>
        <taxon>Bacilli</taxon>
        <taxon>Bacillales</taxon>
        <taxon>Bacillaceae</taxon>
        <taxon>Halobacillus</taxon>
    </lineage>
</organism>
<feature type="chain" id="PRO_5045660986" description="Lipoprotein" evidence="1">
    <location>
        <begin position="22"/>
        <end position="234"/>
    </location>
</feature>
<evidence type="ECO:0000313" key="3">
    <source>
        <dbReference type="Proteomes" id="UP000831787"/>
    </source>
</evidence>
<reference evidence="2 3" key="1">
    <citation type="submission" date="2022-04" db="EMBL/GenBank/DDBJ databases">
        <title>Halobacillus sp. isolated from saltern.</title>
        <authorList>
            <person name="Won M."/>
            <person name="Lee C.-M."/>
            <person name="Woen H.-Y."/>
            <person name="Kwon S.-W."/>
        </authorList>
    </citation>
    <scope>NUCLEOTIDE SEQUENCE [LARGE SCALE GENOMIC DNA]</scope>
    <source>
        <strain evidence="2 3">SSBR10-3</strain>
    </source>
</reference>
<accession>A0ABY4EMY6</accession>
<evidence type="ECO:0000256" key="1">
    <source>
        <dbReference type="SAM" id="SignalP"/>
    </source>
</evidence>
<evidence type="ECO:0000313" key="2">
    <source>
        <dbReference type="EMBL" id="UOQ44972.1"/>
    </source>
</evidence>
<keyword evidence="1" id="KW-0732">Signal</keyword>
<sequence length="234" mass="26740">MKKILPVLILALFLTACQRPAPGGSSSTVIDWVDFVKWDGVEYHRVNDRVLSSTDMLGDKVGEVNFKVDENVTNPSYQTKNGDAAFLHKGTNLYQVKGNPSWIAVKDPNEVNDYRLYQASGDEEKNDFKKIEETEIDRIEVYHGQQPPIKVTTHSDPGSIQKYINLLKKGEPDPGFTPDRTDENKDPEYYELVFYSKENGAYKQSVRFDGKTWFWHQGETETLPKEIEPLFSKA</sequence>
<gene>
    <name evidence="2" type="ORF">MUN89_03200</name>
</gene>
<dbReference type="Proteomes" id="UP000831787">
    <property type="component" value="Chromosome"/>
</dbReference>
<keyword evidence="3" id="KW-1185">Reference proteome</keyword>
<feature type="signal peptide" evidence="1">
    <location>
        <begin position="1"/>
        <end position="21"/>
    </location>
</feature>
<dbReference type="EMBL" id="CP095073">
    <property type="protein sequence ID" value="UOQ44972.1"/>
    <property type="molecule type" value="Genomic_DNA"/>
</dbReference>
<proteinExistence type="predicted"/>
<dbReference type="RefSeq" id="WP_244711343.1">
    <property type="nucleotide sequence ID" value="NZ_CP095073.1"/>
</dbReference>
<dbReference type="PROSITE" id="PS51257">
    <property type="entry name" value="PROKAR_LIPOPROTEIN"/>
    <property type="match status" value="1"/>
</dbReference>
<protein>
    <recommendedName>
        <fullName evidence="4">Lipoprotein</fullName>
    </recommendedName>
</protein>